<keyword evidence="10 13" id="KW-1133">Transmembrane helix</keyword>
<dbReference type="PANTHER" id="PTHR33909">
    <property type="entry name" value="SEC TRANSLOCON ACCESSORY COMPLEX SUBUNIT YAJC"/>
    <property type="match status" value="1"/>
</dbReference>
<dbReference type="PANTHER" id="PTHR33909:SF1">
    <property type="entry name" value="SEC TRANSLOCON ACCESSORY COMPLEX SUBUNIT YAJC"/>
    <property type="match status" value="1"/>
</dbReference>
<evidence type="ECO:0000256" key="4">
    <source>
        <dbReference type="ARBA" id="ARBA00011718"/>
    </source>
</evidence>
<feature type="transmembrane region" description="Helical" evidence="13">
    <location>
        <begin position="57"/>
        <end position="75"/>
    </location>
</feature>
<name>A0A2N0I1N3_9SPHN</name>
<proteinExistence type="inferred from homology"/>
<reference evidence="14 15" key="1">
    <citation type="submission" date="2017-11" db="EMBL/GenBank/DDBJ databases">
        <title>Genomic Encyclopedia of Type Strains, Phase III (KMG-III): the genomes of soil and plant-associated and newly described type strains.</title>
        <authorList>
            <person name="Whitman W."/>
        </authorList>
    </citation>
    <scope>NUCLEOTIDE SEQUENCE [LARGE SCALE GENOMIC DNA]</scope>
    <source>
        <strain evidence="14 15">CGMCC 1.12274</strain>
    </source>
</reference>
<evidence type="ECO:0000256" key="2">
    <source>
        <dbReference type="ARBA" id="ARBA00004162"/>
    </source>
</evidence>
<comment type="subunit">
    <text evidence="4">Part of the SecDF-YidC-YajC translocase complex. The SecDF-YidC-YajC translocase forms a supercomplex with SecYEG, called the holo-translocon (HTL).</text>
</comment>
<evidence type="ECO:0000313" key="14">
    <source>
        <dbReference type="EMBL" id="PKB25108.1"/>
    </source>
</evidence>
<accession>A0A2N0I1N3</accession>
<dbReference type="EMBL" id="PHUF01000002">
    <property type="protein sequence ID" value="PKB25108.1"/>
    <property type="molecule type" value="Genomic_DNA"/>
</dbReference>
<evidence type="ECO:0000256" key="3">
    <source>
        <dbReference type="ARBA" id="ARBA00006742"/>
    </source>
</evidence>
<evidence type="ECO:0000256" key="9">
    <source>
        <dbReference type="ARBA" id="ARBA00022927"/>
    </source>
</evidence>
<comment type="similarity">
    <text evidence="3">Belongs to the YajC family.</text>
</comment>
<evidence type="ECO:0000256" key="1">
    <source>
        <dbReference type="ARBA" id="ARBA00002061"/>
    </source>
</evidence>
<dbReference type="GO" id="GO:0005886">
    <property type="term" value="C:plasma membrane"/>
    <property type="evidence" value="ECO:0007669"/>
    <property type="project" value="UniProtKB-SubCell"/>
</dbReference>
<evidence type="ECO:0000256" key="11">
    <source>
        <dbReference type="ARBA" id="ARBA00023010"/>
    </source>
</evidence>
<keyword evidence="8 13" id="KW-0812">Transmembrane</keyword>
<sequence length="147" mass="15597">MAGAARCYHPPLLLGARNRVRGGPDQPLYKATVATVMTASSLSLFASAAAAGSPPGWVSFLPLVGMFLIFWFLILRPQMKRQKDLQAKIGGLKKGDQVLTAGGLLGKIVRVDENYVDLELGPNIKVKALRSTIADVVPPTGTSPAND</sequence>
<keyword evidence="12 13" id="KW-0472">Membrane</keyword>
<dbReference type="NCBIfam" id="TIGR00739">
    <property type="entry name" value="yajC"/>
    <property type="match status" value="1"/>
</dbReference>
<gene>
    <name evidence="14" type="ORF">B0I00_0292</name>
</gene>
<keyword evidence="7" id="KW-1003">Cell membrane</keyword>
<comment type="caution">
    <text evidence="14">The sequence shown here is derived from an EMBL/GenBank/DDBJ whole genome shotgun (WGS) entry which is preliminary data.</text>
</comment>
<evidence type="ECO:0000256" key="6">
    <source>
        <dbReference type="ARBA" id="ARBA00022448"/>
    </source>
</evidence>
<evidence type="ECO:0000256" key="5">
    <source>
        <dbReference type="ARBA" id="ARBA00014962"/>
    </source>
</evidence>
<protein>
    <recommendedName>
        <fullName evidence="5">Sec translocon accessory complex subunit YajC</fullName>
    </recommendedName>
</protein>
<evidence type="ECO:0000256" key="10">
    <source>
        <dbReference type="ARBA" id="ARBA00022989"/>
    </source>
</evidence>
<dbReference type="Pfam" id="PF02699">
    <property type="entry name" value="YajC"/>
    <property type="match status" value="1"/>
</dbReference>
<evidence type="ECO:0000256" key="7">
    <source>
        <dbReference type="ARBA" id="ARBA00022475"/>
    </source>
</evidence>
<keyword evidence="15" id="KW-1185">Reference proteome</keyword>
<dbReference type="InterPro" id="IPR003849">
    <property type="entry name" value="Preprotein_translocase_YajC"/>
</dbReference>
<dbReference type="Proteomes" id="UP000232587">
    <property type="component" value="Unassembled WGS sequence"/>
</dbReference>
<evidence type="ECO:0000256" key="13">
    <source>
        <dbReference type="SAM" id="Phobius"/>
    </source>
</evidence>
<feature type="transmembrane region" description="Helical" evidence="13">
    <location>
        <begin position="28"/>
        <end position="51"/>
    </location>
</feature>
<evidence type="ECO:0000256" key="12">
    <source>
        <dbReference type="ARBA" id="ARBA00023136"/>
    </source>
</evidence>
<dbReference type="SMART" id="SM01323">
    <property type="entry name" value="YajC"/>
    <property type="match status" value="1"/>
</dbReference>
<dbReference type="AlphaFoldDB" id="A0A2N0I1N3"/>
<evidence type="ECO:0000256" key="8">
    <source>
        <dbReference type="ARBA" id="ARBA00022692"/>
    </source>
</evidence>
<evidence type="ECO:0000313" key="15">
    <source>
        <dbReference type="Proteomes" id="UP000232587"/>
    </source>
</evidence>
<comment type="function">
    <text evidence="1">The SecYEG-SecDF-YajC-YidC holo-translocon (HTL) protein secretase/insertase is a supercomplex required for protein secretion, insertion of proteins into membranes, and assembly of membrane protein complexes. While the SecYEG complex is essential for assembly of a number of proteins and complexes, the SecDF-YajC-YidC subcomplex facilitates these functions.</text>
</comment>
<keyword evidence="11" id="KW-0811">Translocation</keyword>
<keyword evidence="9" id="KW-0653">Protein transport</keyword>
<keyword evidence="6" id="KW-0813">Transport</keyword>
<dbReference type="PRINTS" id="PR01853">
    <property type="entry name" value="YAJCTRNLCASE"/>
</dbReference>
<organism evidence="14 15">
    <name type="scientific">Novosphingobium kunmingense</name>
    <dbReference type="NCBI Taxonomy" id="1211806"/>
    <lineage>
        <taxon>Bacteria</taxon>
        <taxon>Pseudomonadati</taxon>
        <taxon>Pseudomonadota</taxon>
        <taxon>Alphaproteobacteria</taxon>
        <taxon>Sphingomonadales</taxon>
        <taxon>Sphingomonadaceae</taxon>
        <taxon>Novosphingobium</taxon>
    </lineage>
</organism>
<dbReference type="GO" id="GO:0015031">
    <property type="term" value="P:protein transport"/>
    <property type="evidence" value="ECO:0007669"/>
    <property type="project" value="UniProtKB-KW"/>
</dbReference>
<comment type="subcellular location">
    <subcellularLocation>
        <location evidence="2">Cell membrane</location>
        <topology evidence="2">Single-pass membrane protein</topology>
    </subcellularLocation>
</comment>